<reference evidence="1" key="1">
    <citation type="journal article" date="2020" name="Ecol. Evol.">
        <title>Genome structure and content of the rice root-knot nematode (Meloidogyne graminicola).</title>
        <authorList>
            <person name="Phan N.T."/>
            <person name="Danchin E.G.J."/>
            <person name="Klopp C."/>
            <person name="Perfus-Barbeoch L."/>
            <person name="Kozlowski D.K."/>
            <person name="Koutsovoulos G.D."/>
            <person name="Lopez-Roques C."/>
            <person name="Bouchez O."/>
            <person name="Zahm M."/>
            <person name="Besnard G."/>
            <person name="Bellafiore S."/>
        </authorList>
    </citation>
    <scope>NUCLEOTIDE SEQUENCE</scope>
    <source>
        <strain evidence="1">VN-18</strain>
    </source>
</reference>
<protein>
    <submittedName>
        <fullName evidence="1">Uncharacterized protein</fullName>
    </submittedName>
</protein>
<keyword evidence="2" id="KW-1185">Reference proteome</keyword>
<organism evidence="1 2">
    <name type="scientific">Meloidogyne graminicola</name>
    <dbReference type="NCBI Taxonomy" id="189291"/>
    <lineage>
        <taxon>Eukaryota</taxon>
        <taxon>Metazoa</taxon>
        <taxon>Ecdysozoa</taxon>
        <taxon>Nematoda</taxon>
        <taxon>Chromadorea</taxon>
        <taxon>Rhabditida</taxon>
        <taxon>Tylenchina</taxon>
        <taxon>Tylenchomorpha</taxon>
        <taxon>Tylenchoidea</taxon>
        <taxon>Meloidogynidae</taxon>
        <taxon>Meloidogyninae</taxon>
        <taxon>Meloidogyne</taxon>
    </lineage>
</organism>
<evidence type="ECO:0000313" key="2">
    <source>
        <dbReference type="Proteomes" id="UP000605970"/>
    </source>
</evidence>
<comment type="caution">
    <text evidence="1">The sequence shown here is derived from an EMBL/GenBank/DDBJ whole genome shotgun (WGS) entry which is preliminary data.</text>
</comment>
<sequence>IWSEDPELNYIKSRTEFSLRQSTFYLSEKNFLSSYENLITSNEQLLIAYKNLNAAKEILLKSKTQTERSDDPLLLNEAYNTVFMSLDPNITQQCKNCKVLTFASRLSINAVNLTISSIYETECGQSSVCQLYKNHFLGNIIKIALIPISEDLVCNFASSACRDNTFVNELLEQGIVPCSFCVEGMTIIHEIIQPLGDLIGILKLGCNERKICLTYFHNLLTSLTSFLSSISKVEDISELCR</sequence>
<dbReference type="AlphaFoldDB" id="A0A8S9ZGQ3"/>
<dbReference type="EMBL" id="JABEBT010000101">
    <property type="protein sequence ID" value="KAF7632510.1"/>
    <property type="molecule type" value="Genomic_DNA"/>
</dbReference>
<evidence type="ECO:0000313" key="1">
    <source>
        <dbReference type="EMBL" id="KAF7632510.1"/>
    </source>
</evidence>
<proteinExistence type="predicted"/>
<feature type="non-terminal residue" evidence="1">
    <location>
        <position position="241"/>
    </location>
</feature>
<accession>A0A8S9ZGQ3</accession>
<name>A0A8S9ZGQ3_9BILA</name>
<dbReference type="Proteomes" id="UP000605970">
    <property type="component" value="Unassembled WGS sequence"/>
</dbReference>
<feature type="non-terminal residue" evidence="1">
    <location>
        <position position="1"/>
    </location>
</feature>
<gene>
    <name evidence="1" type="ORF">Mgra_00008107</name>
</gene>